<dbReference type="Proteomes" id="UP000030676">
    <property type="component" value="Unassembled WGS sequence"/>
</dbReference>
<dbReference type="AlphaFoldDB" id="X0GUT8"/>
<reference evidence="2" key="2">
    <citation type="submission" date="2014-03" db="EMBL/GenBank/DDBJ databases">
        <title>The Genome Annotation of Fusarium oxysporum PHW808.</title>
        <authorList>
            <consortium name="The Broad Institute Genomics Platform"/>
            <person name="Ma L.-J."/>
            <person name="Corby-Kistler H."/>
            <person name="Broz K."/>
            <person name="Gale L.R."/>
            <person name="Jonkers W."/>
            <person name="O'Donnell K."/>
            <person name="Ploetz R."/>
            <person name="Steinberg C."/>
            <person name="Schwartz D.C."/>
            <person name="VanEtten H."/>
            <person name="Zhou S."/>
            <person name="Young S.K."/>
            <person name="Zeng Q."/>
            <person name="Gargeya S."/>
            <person name="Fitzgerald M."/>
            <person name="Abouelleil A."/>
            <person name="Alvarado L."/>
            <person name="Chapman S.B."/>
            <person name="Gainer-Dewar J."/>
            <person name="Goldberg J."/>
            <person name="Griggs A."/>
            <person name="Gujja S."/>
            <person name="Hansen M."/>
            <person name="Howarth C."/>
            <person name="Imamovic A."/>
            <person name="Ireland A."/>
            <person name="Larimer J."/>
            <person name="McCowan C."/>
            <person name="Murphy C."/>
            <person name="Pearson M."/>
            <person name="Poon T.W."/>
            <person name="Priest M."/>
            <person name="Roberts A."/>
            <person name="Saif S."/>
            <person name="Shea T."/>
            <person name="Sykes S."/>
            <person name="Wortman J."/>
            <person name="Nusbaum C."/>
            <person name="Birren B."/>
        </authorList>
    </citation>
    <scope>NUCLEOTIDE SEQUENCE</scope>
    <source>
        <strain evidence="2">54008</strain>
    </source>
</reference>
<feature type="compositionally biased region" description="Polar residues" evidence="1">
    <location>
        <begin position="58"/>
        <end position="68"/>
    </location>
</feature>
<proteinExistence type="predicted"/>
<sequence length="106" mass="11813">MQRHTTYGLDGAYPDHLQPALLRAYDRVSASCHAFLRGRDESDKPKSTPVEAEHVELNYTSTRHSLAPSQKRPFISDLDASPSNNKRPRLRPDLFADGPMPAEAIG</sequence>
<accession>X0GUT8</accession>
<evidence type="ECO:0000256" key="1">
    <source>
        <dbReference type="SAM" id="MobiDB-lite"/>
    </source>
</evidence>
<organism evidence="2">
    <name type="scientific">Fusarium oxysporum f. sp. conglutinans race 2 54008</name>
    <dbReference type="NCBI Taxonomy" id="1089457"/>
    <lineage>
        <taxon>Eukaryota</taxon>
        <taxon>Fungi</taxon>
        <taxon>Dikarya</taxon>
        <taxon>Ascomycota</taxon>
        <taxon>Pezizomycotina</taxon>
        <taxon>Sordariomycetes</taxon>
        <taxon>Hypocreomycetidae</taxon>
        <taxon>Hypocreales</taxon>
        <taxon>Nectriaceae</taxon>
        <taxon>Fusarium</taxon>
        <taxon>Fusarium oxysporum species complex</taxon>
    </lineage>
</organism>
<dbReference type="EMBL" id="KK034994">
    <property type="protein sequence ID" value="EXL63616.1"/>
    <property type="molecule type" value="Genomic_DNA"/>
</dbReference>
<evidence type="ECO:0000313" key="2">
    <source>
        <dbReference type="EMBL" id="EXL63616.1"/>
    </source>
</evidence>
<feature type="region of interest" description="Disordered" evidence="1">
    <location>
        <begin position="57"/>
        <end position="106"/>
    </location>
</feature>
<reference evidence="2" key="1">
    <citation type="submission" date="2011-11" db="EMBL/GenBank/DDBJ databases">
        <title>The Genome Sequence of Fusarium oxysporum PHW808.</title>
        <authorList>
            <consortium name="The Broad Institute Genome Sequencing Platform"/>
            <person name="Ma L.-J."/>
            <person name="Gale L.R."/>
            <person name="Schwartz D.C."/>
            <person name="Zhou S."/>
            <person name="Corby-Kistler H."/>
            <person name="Young S.K."/>
            <person name="Zeng Q."/>
            <person name="Gargeya S."/>
            <person name="Fitzgerald M."/>
            <person name="Haas B."/>
            <person name="Abouelleil A."/>
            <person name="Alvarado L."/>
            <person name="Arachchi H.M."/>
            <person name="Berlin A."/>
            <person name="Brown A."/>
            <person name="Chapman S.B."/>
            <person name="Chen Z."/>
            <person name="Dunbar C."/>
            <person name="Freedman E."/>
            <person name="Gearin G."/>
            <person name="Goldberg J."/>
            <person name="Griggs A."/>
            <person name="Gujja S."/>
            <person name="Heiman D."/>
            <person name="Howarth C."/>
            <person name="Larson L."/>
            <person name="Lui A."/>
            <person name="MacDonald P.J.P."/>
            <person name="Montmayeur A."/>
            <person name="Murphy C."/>
            <person name="Neiman D."/>
            <person name="Pearson M."/>
            <person name="Priest M."/>
            <person name="Roberts A."/>
            <person name="Saif S."/>
            <person name="Shea T."/>
            <person name="Shenoy N."/>
            <person name="Sisk P."/>
            <person name="Stolte C."/>
            <person name="Sykes S."/>
            <person name="Wortman J."/>
            <person name="Nusbaum C."/>
            <person name="Birren B."/>
        </authorList>
    </citation>
    <scope>NUCLEOTIDE SEQUENCE [LARGE SCALE GENOMIC DNA]</scope>
    <source>
        <strain evidence="2">54008</strain>
    </source>
</reference>
<dbReference type="HOGENOM" id="CLU_2223430_0_0_1"/>
<name>X0GUT8_FUSOX</name>
<protein>
    <submittedName>
        <fullName evidence="2">Uncharacterized protein</fullName>
    </submittedName>
</protein>
<gene>
    <name evidence="2" type="ORF">FOPG_20110</name>
</gene>